<dbReference type="InterPro" id="IPR027417">
    <property type="entry name" value="P-loop_NTPase"/>
</dbReference>
<feature type="domain" description="AAA+ ATPase" evidence="1">
    <location>
        <begin position="25"/>
        <end position="166"/>
    </location>
</feature>
<dbReference type="PANTHER" id="PTHR11669:SF8">
    <property type="entry name" value="DNA POLYMERASE III SUBUNIT DELTA"/>
    <property type="match status" value="1"/>
</dbReference>
<dbReference type="GO" id="GO:0006261">
    <property type="term" value="P:DNA-templated DNA replication"/>
    <property type="evidence" value="ECO:0007669"/>
    <property type="project" value="TreeGrafter"/>
</dbReference>
<dbReference type="CDD" id="cd00009">
    <property type="entry name" value="AAA"/>
    <property type="match status" value="1"/>
</dbReference>
<dbReference type="Pfam" id="PF13177">
    <property type="entry name" value="DNA_pol3_delta2"/>
    <property type="match status" value="1"/>
</dbReference>
<name>A0A235BTN0_UNCW3</name>
<dbReference type="EMBL" id="NOZQ01000109">
    <property type="protein sequence ID" value="OYD15594.1"/>
    <property type="molecule type" value="Genomic_DNA"/>
</dbReference>
<evidence type="ECO:0000313" key="3">
    <source>
        <dbReference type="Proteomes" id="UP000215215"/>
    </source>
</evidence>
<dbReference type="SUPFAM" id="SSF52540">
    <property type="entry name" value="P-loop containing nucleoside triphosphate hydrolases"/>
    <property type="match status" value="1"/>
</dbReference>
<sequence>MSFNDIIGQELAKDILRKDIGKERVSSSYLFVGPKGVGKKLTAISLAKALNCFKGGVDSCDECANCRLIDKGNFPDCITVSPDEKGSIKIEMIREIKQTVSLRTMGRRVIIIEDADTMTEEAQNAFLKTLEEPPLDTTIILTSSKPKHLFQTIISRCKLVKFRRLSNSEVKKLLETRKVKNAELLANLSGGSMERALSLLESGARKIAFKFANLTVRKRLFIVGNLRTTPIEEFLDSLYIFYGDMLAKHFGLQVRNTDLEIVDKELSCIFSGMNIIRRAVLALNHNVNSDNILYYLAYNLPEMG</sequence>
<dbReference type="AlphaFoldDB" id="A0A235BTN0"/>
<gene>
    <name evidence="2" type="primary">holB</name>
    <name evidence="2" type="ORF">CH333_05315</name>
</gene>
<reference evidence="2 3" key="1">
    <citation type="submission" date="2017-07" db="EMBL/GenBank/DDBJ databases">
        <title>Recovery of genomes from metagenomes via a dereplication, aggregation, and scoring strategy.</title>
        <authorList>
            <person name="Sieber C.M."/>
            <person name="Probst A.J."/>
            <person name="Sharrar A."/>
            <person name="Thomas B.C."/>
            <person name="Hess M."/>
            <person name="Tringe S.G."/>
            <person name="Banfield J.F."/>
        </authorList>
    </citation>
    <scope>NUCLEOTIDE SEQUENCE [LARGE SCALE GENOMIC DNA]</scope>
    <source>
        <strain evidence="2">JGI_Cruoil_03_44_89</strain>
    </source>
</reference>
<dbReference type="GO" id="GO:0008408">
    <property type="term" value="F:3'-5' exonuclease activity"/>
    <property type="evidence" value="ECO:0007669"/>
    <property type="project" value="InterPro"/>
</dbReference>
<organism evidence="2 3">
    <name type="scientific">candidate division WOR-3 bacterium JGI_Cruoil_03_44_89</name>
    <dbReference type="NCBI Taxonomy" id="1973748"/>
    <lineage>
        <taxon>Bacteria</taxon>
        <taxon>Bacteria division WOR-3</taxon>
    </lineage>
</organism>
<dbReference type="InterPro" id="IPR003593">
    <property type="entry name" value="AAA+_ATPase"/>
</dbReference>
<dbReference type="PANTHER" id="PTHR11669">
    <property type="entry name" value="REPLICATION FACTOR C / DNA POLYMERASE III GAMMA-TAU SUBUNIT"/>
    <property type="match status" value="1"/>
</dbReference>
<dbReference type="NCBIfam" id="TIGR00678">
    <property type="entry name" value="holB"/>
    <property type="match status" value="1"/>
</dbReference>
<evidence type="ECO:0000313" key="2">
    <source>
        <dbReference type="EMBL" id="OYD15594.1"/>
    </source>
</evidence>
<dbReference type="GO" id="GO:0003887">
    <property type="term" value="F:DNA-directed DNA polymerase activity"/>
    <property type="evidence" value="ECO:0007669"/>
    <property type="project" value="InterPro"/>
</dbReference>
<dbReference type="SMART" id="SM00382">
    <property type="entry name" value="AAA"/>
    <property type="match status" value="1"/>
</dbReference>
<comment type="caution">
    <text evidence="2">The sequence shown here is derived from an EMBL/GenBank/DDBJ whole genome shotgun (WGS) entry which is preliminary data.</text>
</comment>
<protein>
    <submittedName>
        <fullName evidence="2">DNA polymerase III subunit delta</fullName>
    </submittedName>
</protein>
<accession>A0A235BTN0</accession>
<evidence type="ECO:0000259" key="1">
    <source>
        <dbReference type="SMART" id="SM00382"/>
    </source>
</evidence>
<dbReference type="Gene3D" id="3.40.50.300">
    <property type="entry name" value="P-loop containing nucleotide triphosphate hydrolases"/>
    <property type="match status" value="1"/>
</dbReference>
<dbReference type="InterPro" id="IPR050238">
    <property type="entry name" value="DNA_Rep/Repair_Clamp_Loader"/>
</dbReference>
<dbReference type="Proteomes" id="UP000215215">
    <property type="component" value="Unassembled WGS sequence"/>
</dbReference>
<dbReference type="InterPro" id="IPR004622">
    <property type="entry name" value="DNA_pol_HolB"/>
</dbReference>
<proteinExistence type="predicted"/>